<dbReference type="PANTHER" id="PTHR10458">
    <property type="entry name" value="PEPTIDE DEFORMYLASE"/>
    <property type="match status" value="1"/>
</dbReference>
<dbReference type="PRINTS" id="PR01576">
    <property type="entry name" value="PDEFORMYLASE"/>
</dbReference>
<comment type="catalytic activity">
    <reaction evidence="2">
        <text>N-terminal N-formyl-L-methionyl-[peptide] + H2O = N-terminal L-methionyl-[peptide] + formate</text>
        <dbReference type="Rhea" id="RHEA:24420"/>
        <dbReference type="Rhea" id="RHEA-COMP:10639"/>
        <dbReference type="Rhea" id="RHEA-COMP:10640"/>
        <dbReference type="ChEBI" id="CHEBI:15377"/>
        <dbReference type="ChEBI" id="CHEBI:15740"/>
        <dbReference type="ChEBI" id="CHEBI:49298"/>
        <dbReference type="ChEBI" id="CHEBI:64731"/>
        <dbReference type="EC" id="3.5.1.88"/>
    </reaction>
</comment>
<name>A0A2G9ZCL9_9BACT</name>
<comment type="similarity">
    <text evidence="1 2">Belongs to the polypeptide deformylase family.</text>
</comment>
<dbReference type="Pfam" id="PF01327">
    <property type="entry name" value="Pep_deformylase"/>
    <property type="match status" value="1"/>
</dbReference>
<dbReference type="PIRSF" id="PIRSF004749">
    <property type="entry name" value="Pep_def"/>
    <property type="match status" value="1"/>
</dbReference>
<dbReference type="AlphaFoldDB" id="A0A2G9ZCL9"/>
<evidence type="ECO:0000313" key="4">
    <source>
        <dbReference type="Proteomes" id="UP000228812"/>
    </source>
</evidence>
<proteinExistence type="inferred from homology"/>
<dbReference type="GO" id="GO:0042586">
    <property type="term" value="F:peptide deformylase activity"/>
    <property type="evidence" value="ECO:0007669"/>
    <property type="project" value="UniProtKB-UniRule"/>
</dbReference>
<feature type="binding site" evidence="2">
    <location>
        <position position="96"/>
    </location>
    <ligand>
        <name>Fe cation</name>
        <dbReference type="ChEBI" id="CHEBI:24875"/>
    </ligand>
</feature>
<protein>
    <recommendedName>
        <fullName evidence="2">Peptide deformylase</fullName>
        <shortName evidence="2">PDF</shortName>
        <ecNumber evidence="2">3.5.1.88</ecNumber>
    </recommendedName>
    <alternativeName>
        <fullName evidence="2">Polypeptide deformylase</fullName>
    </alternativeName>
</protein>
<keyword evidence="2" id="KW-0378">Hydrolase</keyword>
<keyword evidence="2" id="KW-0648">Protein biosynthesis</keyword>
<accession>A0A2G9ZCL9</accession>
<dbReference type="GO" id="GO:0006412">
    <property type="term" value="P:translation"/>
    <property type="evidence" value="ECO:0007669"/>
    <property type="project" value="UniProtKB-UniRule"/>
</dbReference>
<sequence>MYLLGNKNEEKVLRRKLPPVDLARENTKELKELVKQMRTEMRKANGIGLSANQVGVEKRLFVAQVPDDQGRVKFYAVVNPEIVKTSKDTAVLEEGCLSVPERYGFVERPLRVTLQGFDVNGKKLKIKAWGLLARVFQHEVDHLNGTLFVDHVSPVINKTPSLRR</sequence>
<evidence type="ECO:0000256" key="2">
    <source>
        <dbReference type="HAMAP-Rule" id="MF_00163"/>
    </source>
</evidence>
<organism evidence="3 4">
    <name type="scientific">Candidatus Jorgensenbacteria bacterium CG23_combo_of_CG06-09_8_20_14_all_54_14</name>
    <dbReference type="NCBI Taxonomy" id="1974595"/>
    <lineage>
        <taxon>Bacteria</taxon>
        <taxon>Candidatus Joergenseniibacteriota</taxon>
    </lineage>
</organism>
<dbReference type="Gene3D" id="3.90.45.10">
    <property type="entry name" value="Peptide deformylase"/>
    <property type="match status" value="1"/>
</dbReference>
<keyword evidence="2" id="KW-0408">Iron</keyword>
<dbReference type="Proteomes" id="UP000228812">
    <property type="component" value="Unassembled WGS sequence"/>
</dbReference>
<dbReference type="InterPro" id="IPR036821">
    <property type="entry name" value="Peptide_deformylase_sf"/>
</dbReference>
<dbReference type="HAMAP" id="MF_00163">
    <property type="entry name" value="Pep_deformylase"/>
    <property type="match status" value="1"/>
</dbReference>
<gene>
    <name evidence="2 3" type="primary">def</name>
    <name evidence="3" type="ORF">COX26_00600</name>
</gene>
<dbReference type="EMBL" id="PCRZ01000011">
    <property type="protein sequence ID" value="PIP30098.1"/>
    <property type="molecule type" value="Genomic_DNA"/>
</dbReference>
<dbReference type="EC" id="3.5.1.88" evidence="2"/>
<feature type="binding site" evidence="2">
    <location>
        <position position="142"/>
    </location>
    <ligand>
        <name>Fe cation</name>
        <dbReference type="ChEBI" id="CHEBI:24875"/>
    </ligand>
</feature>
<dbReference type="GO" id="GO:0046872">
    <property type="term" value="F:metal ion binding"/>
    <property type="evidence" value="ECO:0007669"/>
    <property type="project" value="UniProtKB-KW"/>
</dbReference>
<feature type="active site" evidence="2">
    <location>
        <position position="139"/>
    </location>
</feature>
<dbReference type="PANTHER" id="PTHR10458:SF22">
    <property type="entry name" value="PEPTIDE DEFORMYLASE"/>
    <property type="match status" value="1"/>
</dbReference>
<comment type="function">
    <text evidence="2">Removes the formyl group from the N-terminal Met of newly synthesized proteins. Requires at least a dipeptide for an efficient rate of reaction. N-terminal L-methionine is a prerequisite for activity but the enzyme has broad specificity at other positions.</text>
</comment>
<evidence type="ECO:0000256" key="1">
    <source>
        <dbReference type="ARBA" id="ARBA00010759"/>
    </source>
</evidence>
<dbReference type="NCBIfam" id="NF001159">
    <property type="entry name" value="PRK00150.1-3"/>
    <property type="match status" value="1"/>
</dbReference>
<evidence type="ECO:0000313" key="3">
    <source>
        <dbReference type="EMBL" id="PIP30098.1"/>
    </source>
</evidence>
<comment type="cofactor">
    <cofactor evidence="2">
        <name>Fe(2+)</name>
        <dbReference type="ChEBI" id="CHEBI:29033"/>
    </cofactor>
    <text evidence="2">Binds 1 Fe(2+) ion.</text>
</comment>
<feature type="binding site" evidence="2">
    <location>
        <position position="138"/>
    </location>
    <ligand>
        <name>Fe cation</name>
        <dbReference type="ChEBI" id="CHEBI:24875"/>
    </ligand>
</feature>
<comment type="caution">
    <text evidence="3">The sequence shown here is derived from an EMBL/GenBank/DDBJ whole genome shotgun (WGS) entry which is preliminary data.</text>
</comment>
<dbReference type="NCBIfam" id="TIGR00079">
    <property type="entry name" value="pept_deformyl"/>
    <property type="match status" value="1"/>
</dbReference>
<keyword evidence="2" id="KW-0479">Metal-binding</keyword>
<dbReference type="SUPFAM" id="SSF56420">
    <property type="entry name" value="Peptide deformylase"/>
    <property type="match status" value="1"/>
</dbReference>
<reference evidence="3 4" key="1">
    <citation type="submission" date="2017-09" db="EMBL/GenBank/DDBJ databases">
        <title>Depth-based differentiation of microbial function through sediment-hosted aquifers and enrichment of novel symbionts in the deep terrestrial subsurface.</title>
        <authorList>
            <person name="Probst A.J."/>
            <person name="Ladd B."/>
            <person name="Jarett J.K."/>
            <person name="Geller-Mcgrath D.E."/>
            <person name="Sieber C.M."/>
            <person name="Emerson J.B."/>
            <person name="Anantharaman K."/>
            <person name="Thomas B.C."/>
            <person name="Malmstrom R."/>
            <person name="Stieglmeier M."/>
            <person name="Klingl A."/>
            <person name="Woyke T."/>
            <person name="Ryan C.M."/>
            <person name="Banfield J.F."/>
        </authorList>
    </citation>
    <scope>NUCLEOTIDE SEQUENCE [LARGE SCALE GENOMIC DNA]</scope>
    <source>
        <strain evidence="3">CG23_combo_of_CG06-09_8_20_14_all_54_14</strain>
    </source>
</reference>
<dbReference type="InterPro" id="IPR023635">
    <property type="entry name" value="Peptide_deformylase"/>
</dbReference>
<dbReference type="CDD" id="cd00487">
    <property type="entry name" value="Pep_deformylase"/>
    <property type="match status" value="1"/>
</dbReference>